<dbReference type="Pfam" id="PF03964">
    <property type="entry name" value="Chorion_2"/>
    <property type="match status" value="2"/>
</dbReference>
<evidence type="ECO:0000256" key="4">
    <source>
        <dbReference type="ARBA" id="ARBA00022729"/>
    </source>
</evidence>
<dbReference type="AlphaFoldDB" id="A0A6J2T7B1"/>
<dbReference type="InterPro" id="IPR005649">
    <property type="entry name" value="Chorion_2"/>
</dbReference>
<evidence type="ECO:0000256" key="5">
    <source>
        <dbReference type="SAM" id="SignalP"/>
    </source>
</evidence>
<comment type="function">
    <text evidence="1">Chorion membrane (egg shell) protein; plays a role in protecting the egg from the environment.</text>
</comment>
<dbReference type="CTD" id="39000"/>
<proteinExistence type="predicted"/>
<comment type="subcellular location">
    <subcellularLocation>
        <location evidence="2">Secreted</location>
    </subcellularLocation>
</comment>
<dbReference type="GO" id="GO:0042600">
    <property type="term" value="C:egg chorion"/>
    <property type="evidence" value="ECO:0007669"/>
    <property type="project" value="InterPro"/>
</dbReference>
<evidence type="ECO:0000313" key="7">
    <source>
        <dbReference type="RefSeq" id="XP_030372821.1"/>
    </source>
</evidence>
<dbReference type="GeneID" id="115622872"/>
<organism evidence="6 7">
    <name type="scientific">Drosophila lebanonensis</name>
    <name type="common">Fruit fly</name>
    <name type="synonym">Scaptodrosophila lebanonensis</name>
    <dbReference type="NCBI Taxonomy" id="7225"/>
    <lineage>
        <taxon>Eukaryota</taxon>
        <taxon>Metazoa</taxon>
        <taxon>Ecdysozoa</taxon>
        <taxon>Arthropoda</taxon>
        <taxon>Hexapoda</taxon>
        <taxon>Insecta</taxon>
        <taxon>Pterygota</taxon>
        <taxon>Neoptera</taxon>
        <taxon>Endopterygota</taxon>
        <taxon>Diptera</taxon>
        <taxon>Brachycera</taxon>
        <taxon>Muscomorpha</taxon>
        <taxon>Ephydroidea</taxon>
        <taxon>Drosophilidae</taxon>
        <taxon>Scaptodrosophila</taxon>
    </lineage>
</organism>
<gene>
    <name evidence="7" type="primary">LOC115622872</name>
</gene>
<keyword evidence="4 5" id="KW-0732">Signal</keyword>
<evidence type="ECO:0000256" key="2">
    <source>
        <dbReference type="ARBA" id="ARBA00004613"/>
    </source>
</evidence>
<feature type="signal peptide" evidence="5">
    <location>
        <begin position="1"/>
        <end position="20"/>
    </location>
</feature>
<feature type="chain" id="PRO_5026851245" evidence="5">
    <location>
        <begin position="21"/>
        <end position="220"/>
    </location>
</feature>
<dbReference type="GO" id="GO:0005576">
    <property type="term" value="C:extracellular region"/>
    <property type="evidence" value="ECO:0007669"/>
    <property type="project" value="UniProtKB-SubCell"/>
</dbReference>
<evidence type="ECO:0000256" key="1">
    <source>
        <dbReference type="ARBA" id="ARBA00002036"/>
    </source>
</evidence>
<dbReference type="PROSITE" id="PS51257">
    <property type="entry name" value="PROKAR_LIPOPROTEIN"/>
    <property type="match status" value="1"/>
</dbReference>
<reference evidence="7" key="1">
    <citation type="submission" date="2025-08" db="UniProtKB">
        <authorList>
            <consortium name="RefSeq"/>
        </authorList>
    </citation>
    <scope>IDENTIFICATION</scope>
    <source>
        <strain evidence="7">11010-0011.00</strain>
        <tissue evidence="7">Whole body</tissue>
    </source>
</reference>
<evidence type="ECO:0000256" key="3">
    <source>
        <dbReference type="ARBA" id="ARBA00022525"/>
    </source>
</evidence>
<dbReference type="Proteomes" id="UP000504634">
    <property type="component" value="Unplaced"/>
</dbReference>
<sequence length="220" mass="22159">MNKFATIAILVCAYLAVGSCSGYGGGYGGRSSHGSIIYGNGKNSQAASAASSAASNGNQHQRPVEILAGPRAGYGQGHGSNYGGGYTGELLRPINLGGGYGSSHGGNRGYGGPQIAVGPIPVIAGSRGGYGVSHGGYGRPQIAHGGHKGGYGGARAGYGPRWSVQPAGATLLNPGQNNYKAYVSPPEYSKVVLPVVPAAPVAKIWLPENNYGSNYGSSKY</sequence>
<dbReference type="RefSeq" id="XP_030372821.1">
    <property type="nucleotide sequence ID" value="XM_030516961.1"/>
</dbReference>
<protein>
    <submittedName>
        <fullName evidence="7">Chorion protein S19</fullName>
    </submittedName>
</protein>
<accession>A0A6J2T7B1</accession>
<name>A0A6J2T7B1_DROLE</name>
<keyword evidence="3" id="KW-0964">Secreted</keyword>
<keyword evidence="6" id="KW-1185">Reference proteome</keyword>
<dbReference type="OrthoDB" id="7859712at2759"/>
<evidence type="ECO:0000313" key="6">
    <source>
        <dbReference type="Proteomes" id="UP000504634"/>
    </source>
</evidence>